<dbReference type="PANTHER" id="PTHR18934">
    <property type="entry name" value="ATP-DEPENDENT RNA HELICASE"/>
    <property type="match status" value="1"/>
</dbReference>
<dbReference type="InterPro" id="IPR056371">
    <property type="entry name" value="DHX37-like_C"/>
</dbReference>
<dbReference type="GO" id="GO:0003723">
    <property type="term" value="F:RNA binding"/>
    <property type="evidence" value="ECO:0007669"/>
    <property type="project" value="TreeGrafter"/>
</dbReference>
<feature type="compositionally biased region" description="Basic and acidic residues" evidence="8">
    <location>
        <begin position="28"/>
        <end position="41"/>
    </location>
</feature>
<evidence type="ECO:0000256" key="4">
    <source>
        <dbReference type="ARBA" id="ARBA00022801"/>
    </source>
</evidence>
<dbReference type="InterPro" id="IPR001650">
    <property type="entry name" value="Helicase_C-like"/>
</dbReference>
<reference evidence="11 12" key="1">
    <citation type="submission" date="2014-06" db="EMBL/GenBank/DDBJ databases">
        <authorList>
            <person name="Swart Estienne"/>
        </authorList>
    </citation>
    <scope>NUCLEOTIDE SEQUENCE [LARGE SCALE GENOMIC DNA]</scope>
    <source>
        <strain evidence="11 12">130c</strain>
    </source>
</reference>
<dbReference type="PROSITE" id="PS00690">
    <property type="entry name" value="DEAH_ATP_HELICASE"/>
    <property type="match status" value="1"/>
</dbReference>
<dbReference type="CDD" id="cd18791">
    <property type="entry name" value="SF2_C_RHA"/>
    <property type="match status" value="1"/>
</dbReference>
<sequence>MLSKELMKELGVTNMKELITVKKTGSGDLKKTSAKQKEREKKKLRKLLEKKQKQDKMKNILQSLSDHKDDIKVSDYDKLKSSRLLGQKDRKPSMDRKPSQNQEIEQNEEEIEEVEVYQSEIINANSKPIIDTQVKQKVEEDFQNMKDVIRQLKRQIQEDIDKNQVDSDEEQKREMKDYDKKLTLINKKDKLHFTQDSSKKLDEIETFKTDDKDNKKENQLPILYHEREIMESVENQIVTIVCGETGSGKSTQIPQFILNSNMHNSWKYRNSHGKLLVGITQPRRVAAVSLAKRVSDEIGKILGEEVGYQIRYDSEFFSREKTAIKFMTDGILLKEIEQDFLLKHYSVIIIDEAHERSLNSDILVSLLTRIAQARCDLAFKEREQDKYETTPLRLVIMSATLRVEDFRENKRLFPEKIPQVIKVEARQYPVSMHYNKVTKDDYIEEAYRKIVKIHKNLPSGGILVFVTGKKEIMYLCRRIQMELNKNIDKISGQKRQRSESQQSEELFEDYSMYDHEEKENLKVQVMPLYSQLNPDKQYKVFQNPKPGHRLIVVSTNVAETSVTIPNIRYVVDTGRAKEKIFDKRLQLSQFRVEWISQASAEQRAGRAGRTGPGHCYRLYSSALFSKLEKYSEPEIMKTPLEQTLLQLKSMGVEDLIRFPYVTKPPTIAIKAAIRQLCILGALDIDQKQLINTKQMEIEDFIQSGRDTFQTWAKDPTTINDLGLLLSKIPISPKYAKMLVVSAKYGLLRYAIMIVACMSVAEIFVPMDFKETDIVNDQSDEDDKQLNQDRDLVTSIDVQKKEDRQKHLGKLIREKRKLQIQQIKEQRSKWQSDKSDLLMYAKLMADYFTFINSKQNQDDTNVGYKNGFASYEKRLQQFCKDNKLQDKAMKEVHFLCLQLQRIFFQQVEGFESNKQYNLASDQIAMPTSSEEQILQQIIISGLCENLARKCPLFDAKGIEIKQTNKMKAVYESQESKEKLSLHPFSPLYKEKPEFIVYQEIYAIESPETGKMKYYLKGATKIDNLNWMYNLSSHVLLQTSKPITEENNNQANQIDLRMAKAMLIKDIKSHDKKSQQQQLSQLIQYDQDKDQVMVYVRVYYGNQRWPLNIQQVALSSIKDTINEEEYYSYVAYMLLDGQMLDQLRALRKFFISAPKEVLEKGNISAKVIKIIGQLKAFEIDSRAKIQTKWEDNPYFLMDSLNLWLNDEGKKQLKNVWNTLQ</sequence>
<dbReference type="GO" id="GO:0000462">
    <property type="term" value="P:maturation of SSU-rRNA from tricistronic rRNA transcript (SSU-rRNA, 5.8S rRNA, LSU-rRNA)"/>
    <property type="evidence" value="ECO:0007669"/>
    <property type="project" value="TreeGrafter"/>
</dbReference>
<keyword evidence="5 11" id="KW-0347">Helicase</keyword>
<dbReference type="SMART" id="SM00490">
    <property type="entry name" value="HELICc"/>
    <property type="match status" value="1"/>
</dbReference>
<dbReference type="Proteomes" id="UP000039865">
    <property type="component" value="Unassembled WGS sequence"/>
</dbReference>
<dbReference type="InterPro" id="IPR014001">
    <property type="entry name" value="Helicase_ATP-bd"/>
</dbReference>
<dbReference type="PROSITE" id="PS51192">
    <property type="entry name" value="HELICASE_ATP_BIND_1"/>
    <property type="match status" value="1"/>
</dbReference>
<dbReference type="InParanoid" id="A0A078ACV9"/>
<dbReference type="GO" id="GO:0016787">
    <property type="term" value="F:hydrolase activity"/>
    <property type="evidence" value="ECO:0007669"/>
    <property type="project" value="UniProtKB-KW"/>
</dbReference>
<dbReference type="EC" id="3.6.4.13" evidence="2"/>
<dbReference type="GO" id="GO:0005524">
    <property type="term" value="F:ATP binding"/>
    <property type="evidence" value="ECO:0007669"/>
    <property type="project" value="UniProtKB-KW"/>
</dbReference>
<evidence type="ECO:0000313" key="12">
    <source>
        <dbReference type="Proteomes" id="UP000039865"/>
    </source>
</evidence>
<evidence type="ECO:0000259" key="10">
    <source>
        <dbReference type="PROSITE" id="PS51194"/>
    </source>
</evidence>
<dbReference type="SMART" id="SM00487">
    <property type="entry name" value="DEXDc"/>
    <property type="match status" value="1"/>
</dbReference>
<feature type="region of interest" description="Disordered" evidence="8">
    <location>
        <begin position="22"/>
        <end position="41"/>
    </location>
</feature>
<dbReference type="GO" id="GO:0005730">
    <property type="term" value="C:nucleolus"/>
    <property type="evidence" value="ECO:0007669"/>
    <property type="project" value="TreeGrafter"/>
</dbReference>
<evidence type="ECO:0000256" key="6">
    <source>
        <dbReference type="ARBA" id="ARBA00022840"/>
    </source>
</evidence>
<dbReference type="GO" id="GO:0003724">
    <property type="term" value="F:RNA helicase activity"/>
    <property type="evidence" value="ECO:0007669"/>
    <property type="project" value="UniProtKB-EC"/>
</dbReference>
<proteinExistence type="inferred from homology"/>
<evidence type="ECO:0000259" key="9">
    <source>
        <dbReference type="PROSITE" id="PS51192"/>
    </source>
</evidence>
<dbReference type="Gene3D" id="1.20.120.1080">
    <property type="match status" value="1"/>
</dbReference>
<dbReference type="Pfam" id="PF00270">
    <property type="entry name" value="DEAD"/>
    <property type="match status" value="1"/>
</dbReference>
<dbReference type="SMART" id="SM00847">
    <property type="entry name" value="HA2"/>
    <property type="match status" value="1"/>
</dbReference>
<dbReference type="FunFam" id="3.40.50.300:FF:000637">
    <property type="entry name" value="ATP-dependent RNA helicase DHX37/DHR1"/>
    <property type="match status" value="1"/>
</dbReference>
<dbReference type="InterPro" id="IPR007502">
    <property type="entry name" value="Helicase-assoc_dom"/>
</dbReference>
<dbReference type="InterPro" id="IPR027417">
    <property type="entry name" value="P-loop_NTPase"/>
</dbReference>
<evidence type="ECO:0000256" key="3">
    <source>
        <dbReference type="ARBA" id="ARBA00022741"/>
    </source>
</evidence>
<feature type="domain" description="Helicase C-terminal" evidence="10">
    <location>
        <begin position="449"/>
        <end position="651"/>
    </location>
</feature>
<dbReference type="InterPro" id="IPR002464">
    <property type="entry name" value="DNA/RNA_helicase_DEAH_CS"/>
</dbReference>
<dbReference type="Pfam" id="PF21010">
    <property type="entry name" value="HA2_C"/>
    <property type="match status" value="1"/>
</dbReference>
<feature type="domain" description="Helicase ATP-binding" evidence="9">
    <location>
        <begin position="230"/>
        <end position="419"/>
    </location>
</feature>
<evidence type="ECO:0000313" key="11">
    <source>
        <dbReference type="EMBL" id="CDW79377.1"/>
    </source>
</evidence>
<accession>A0A078ACV9</accession>
<dbReference type="Pfam" id="PF00271">
    <property type="entry name" value="Helicase_C"/>
    <property type="match status" value="1"/>
</dbReference>
<evidence type="ECO:0000256" key="8">
    <source>
        <dbReference type="SAM" id="MobiDB-lite"/>
    </source>
</evidence>
<dbReference type="PANTHER" id="PTHR18934:SF99">
    <property type="entry name" value="ATP-DEPENDENT RNA HELICASE DHX37-RELATED"/>
    <property type="match status" value="1"/>
</dbReference>
<dbReference type="Pfam" id="PF07717">
    <property type="entry name" value="OB_NTP_bind"/>
    <property type="match status" value="1"/>
</dbReference>
<dbReference type="InterPro" id="IPR011545">
    <property type="entry name" value="DEAD/DEAH_box_helicase_dom"/>
</dbReference>
<organism evidence="11 12">
    <name type="scientific">Stylonychia lemnae</name>
    <name type="common">Ciliate</name>
    <dbReference type="NCBI Taxonomy" id="5949"/>
    <lineage>
        <taxon>Eukaryota</taxon>
        <taxon>Sar</taxon>
        <taxon>Alveolata</taxon>
        <taxon>Ciliophora</taxon>
        <taxon>Intramacronucleata</taxon>
        <taxon>Spirotrichea</taxon>
        <taxon>Stichotrichia</taxon>
        <taxon>Sporadotrichida</taxon>
        <taxon>Oxytrichidae</taxon>
        <taxon>Stylonychinae</taxon>
        <taxon>Stylonychia</taxon>
    </lineage>
</organism>
<protein>
    <recommendedName>
        <fullName evidence="2">RNA helicase</fullName>
        <ecNumber evidence="2">3.6.4.13</ecNumber>
    </recommendedName>
</protein>
<dbReference type="EMBL" id="CCKQ01007937">
    <property type="protein sequence ID" value="CDW79377.1"/>
    <property type="molecule type" value="Genomic_DNA"/>
</dbReference>
<dbReference type="InterPro" id="IPR011709">
    <property type="entry name" value="DEAD-box_helicase_OB_fold"/>
</dbReference>
<comment type="catalytic activity">
    <reaction evidence="7">
        <text>ATP + H2O = ADP + phosphate + H(+)</text>
        <dbReference type="Rhea" id="RHEA:13065"/>
        <dbReference type="ChEBI" id="CHEBI:15377"/>
        <dbReference type="ChEBI" id="CHEBI:15378"/>
        <dbReference type="ChEBI" id="CHEBI:30616"/>
        <dbReference type="ChEBI" id="CHEBI:43474"/>
        <dbReference type="ChEBI" id="CHEBI:456216"/>
        <dbReference type="EC" id="3.6.4.13"/>
    </reaction>
</comment>
<dbReference type="SUPFAM" id="SSF52540">
    <property type="entry name" value="P-loop containing nucleoside triphosphate hydrolases"/>
    <property type="match status" value="1"/>
</dbReference>
<dbReference type="AlphaFoldDB" id="A0A078ACV9"/>
<dbReference type="Gene3D" id="3.40.50.300">
    <property type="entry name" value="P-loop containing nucleotide triphosphate hydrolases"/>
    <property type="match status" value="2"/>
</dbReference>
<keyword evidence="4" id="KW-0378">Hydrolase</keyword>
<feature type="region of interest" description="Disordered" evidence="8">
    <location>
        <begin position="48"/>
        <end position="110"/>
    </location>
</feature>
<name>A0A078ACV9_STYLE</name>
<evidence type="ECO:0000256" key="2">
    <source>
        <dbReference type="ARBA" id="ARBA00012552"/>
    </source>
</evidence>
<gene>
    <name evidence="11" type="primary">Contig6268.g6706</name>
    <name evidence="11" type="ORF">STYLEM_8365</name>
</gene>
<keyword evidence="6" id="KW-0067">ATP-binding</keyword>
<keyword evidence="12" id="KW-1185">Reference proteome</keyword>
<feature type="compositionally biased region" description="Basic and acidic residues" evidence="8">
    <location>
        <begin position="48"/>
        <end position="58"/>
    </location>
</feature>
<dbReference type="PROSITE" id="PS51194">
    <property type="entry name" value="HELICASE_CTER"/>
    <property type="match status" value="1"/>
</dbReference>
<evidence type="ECO:0000256" key="5">
    <source>
        <dbReference type="ARBA" id="ARBA00022806"/>
    </source>
</evidence>
<comment type="similarity">
    <text evidence="1">Belongs to the DEAD box helicase family. DEAH subfamily.</text>
</comment>
<feature type="compositionally biased region" description="Basic and acidic residues" evidence="8">
    <location>
        <begin position="65"/>
        <end position="98"/>
    </location>
</feature>
<dbReference type="Pfam" id="PF23362">
    <property type="entry name" value="DHX37_C"/>
    <property type="match status" value="1"/>
</dbReference>
<keyword evidence="3" id="KW-0547">Nucleotide-binding</keyword>
<dbReference type="OrthoDB" id="10253254at2759"/>
<evidence type="ECO:0000256" key="7">
    <source>
        <dbReference type="ARBA" id="ARBA00047984"/>
    </source>
</evidence>
<evidence type="ECO:0000256" key="1">
    <source>
        <dbReference type="ARBA" id="ARBA00008792"/>
    </source>
</evidence>